<dbReference type="Proteomes" id="UP001501791">
    <property type="component" value="Unassembled WGS sequence"/>
</dbReference>
<protein>
    <recommendedName>
        <fullName evidence="4">DUF998 domain-containing protein</fullName>
    </recommendedName>
</protein>
<keyword evidence="1" id="KW-1133">Transmembrane helix</keyword>
<evidence type="ECO:0000256" key="1">
    <source>
        <dbReference type="SAM" id="Phobius"/>
    </source>
</evidence>
<accession>A0ABP4LQ68</accession>
<keyword evidence="1" id="KW-0472">Membrane</keyword>
<evidence type="ECO:0000313" key="3">
    <source>
        <dbReference type="Proteomes" id="UP001501791"/>
    </source>
</evidence>
<sequence>MHPISPFTIGGMREIQSNASAGARSTAIAAICWILAGIVYLLAEAITASAFPHYSYAMNYISDLGVPDVETLGNRAIDSPLHMVINIAFVAQGLMFAAGSICMVRGSRLPLRLPIIIFAFFHALGMVLIAVVNGGQHNNELGLGWVHLLGALFAFLGGHLTAICVGASLLSRRRSSPDRASRLIGVMSLVIGLIGILGIVMLQIDVRAVPRTVLPDGVWERIGMYAIIVWEIGYGAVLLSRLRTHTALLDRSTTALN</sequence>
<keyword evidence="3" id="KW-1185">Reference proteome</keyword>
<evidence type="ECO:0000313" key="2">
    <source>
        <dbReference type="EMBL" id="GAA1529168.1"/>
    </source>
</evidence>
<comment type="caution">
    <text evidence="2">The sequence shown here is derived from an EMBL/GenBank/DDBJ whole genome shotgun (WGS) entry which is preliminary data.</text>
</comment>
<feature type="transmembrane region" description="Helical" evidence="1">
    <location>
        <begin position="21"/>
        <end position="43"/>
    </location>
</feature>
<reference evidence="3" key="1">
    <citation type="journal article" date="2019" name="Int. J. Syst. Evol. Microbiol.">
        <title>The Global Catalogue of Microorganisms (GCM) 10K type strain sequencing project: providing services to taxonomists for standard genome sequencing and annotation.</title>
        <authorList>
            <consortium name="The Broad Institute Genomics Platform"/>
            <consortium name="The Broad Institute Genome Sequencing Center for Infectious Disease"/>
            <person name="Wu L."/>
            <person name="Ma J."/>
        </authorList>
    </citation>
    <scope>NUCLEOTIDE SEQUENCE [LARGE SCALE GENOMIC DNA]</scope>
    <source>
        <strain evidence="3">JCM 13319</strain>
    </source>
</reference>
<feature type="transmembrane region" description="Helical" evidence="1">
    <location>
        <begin position="111"/>
        <end position="132"/>
    </location>
</feature>
<name>A0ABP4LQ68_9MICO</name>
<dbReference type="EMBL" id="BAAALY010000001">
    <property type="protein sequence ID" value="GAA1529168.1"/>
    <property type="molecule type" value="Genomic_DNA"/>
</dbReference>
<proteinExistence type="predicted"/>
<feature type="transmembrane region" description="Helical" evidence="1">
    <location>
        <begin position="222"/>
        <end position="242"/>
    </location>
</feature>
<feature type="transmembrane region" description="Helical" evidence="1">
    <location>
        <begin position="83"/>
        <end position="104"/>
    </location>
</feature>
<evidence type="ECO:0008006" key="4">
    <source>
        <dbReference type="Google" id="ProtNLM"/>
    </source>
</evidence>
<organism evidence="2 3">
    <name type="scientific">Brevibacterium picturae</name>
    <dbReference type="NCBI Taxonomy" id="260553"/>
    <lineage>
        <taxon>Bacteria</taxon>
        <taxon>Bacillati</taxon>
        <taxon>Actinomycetota</taxon>
        <taxon>Actinomycetes</taxon>
        <taxon>Micrococcales</taxon>
        <taxon>Brevibacteriaceae</taxon>
        <taxon>Brevibacterium</taxon>
    </lineage>
</organism>
<keyword evidence="1" id="KW-0812">Transmembrane</keyword>
<dbReference type="Pfam" id="PF06197">
    <property type="entry name" value="DUF998"/>
    <property type="match status" value="1"/>
</dbReference>
<feature type="transmembrane region" description="Helical" evidence="1">
    <location>
        <begin position="144"/>
        <end position="171"/>
    </location>
</feature>
<feature type="transmembrane region" description="Helical" evidence="1">
    <location>
        <begin position="183"/>
        <end position="202"/>
    </location>
</feature>
<gene>
    <name evidence="2" type="ORF">GCM10009691_01400</name>
</gene>
<dbReference type="InterPro" id="IPR009339">
    <property type="entry name" value="DUF998"/>
</dbReference>